<comment type="caution">
    <text evidence="1">The sequence shown here is derived from an EMBL/GenBank/DDBJ whole genome shotgun (WGS) entry which is preliminary data.</text>
</comment>
<feature type="non-terminal residue" evidence="1">
    <location>
        <position position="1"/>
    </location>
</feature>
<proteinExistence type="predicted"/>
<protein>
    <recommendedName>
        <fullName evidence="3">Major capsid protein E</fullName>
    </recommendedName>
</protein>
<evidence type="ECO:0000313" key="1">
    <source>
        <dbReference type="EMBL" id="HAE47583.1"/>
    </source>
</evidence>
<dbReference type="InterPro" id="IPR053738">
    <property type="entry name" value="Lambda_capsid_assembly"/>
</dbReference>
<gene>
    <name evidence="1" type="ORF">DCK97_09210</name>
</gene>
<dbReference type="InterPro" id="IPR005564">
    <property type="entry name" value="Major_capsid_GpE"/>
</dbReference>
<name>A0A3B9IJS7_9PROT</name>
<evidence type="ECO:0008006" key="3">
    <source>
        <dbReference type="Google" id="ProtNLM"/>
    </source>
</evidence>
<dbReference type="Pfam" id="PF03864">
    <property type="entry name" value="Phage_cap_E"/>
    <property type="match status" value="1"/>
</dbReference>
<dbReference type="Gene3D" id="3.90.1690.10">
    <property type="entry name" value="phage-related protein like domain"/>
    <property type="match status" value="1"/>
</dbReference>
<dbReference type="Proteomes" id="UP000257706">
    <property type="component" value="Unassembled WGS sequence"/>
</dbReference>
<accession>A0A3B9IJS7</accession>
<dbReference type="AlphaFoldDB" id="A0A3B9IJS7"/>
<reference evidence="1 2" key="1">
    <citation type="journal article" date="2018" name="Nat. Biotechnol.">
        <title>A standardized bacterial taxonomy based on genome phylogeny substantially revises the tree of life.</title>
        <authorList>
            <person name="Parks D.H."/>
            <person name="Chuvochina M."/>
            <person name="Waite D.W."/>
            <person name="Rinke C."/>
            <person name="Skarshewski A."/>
            <person name="Chaumeil P.A."/>
            <person name="Hugenholtz P."/>
        </authorList>
    </citation>
    <scope>NUCLEOTIDE SEQUENCE [LARGE SCALE GENOMIC DNA]</scope>
    <source>
        <strain evidence="1">UBA8739</strain>
    </source>
</reference>
<dbReference type="EMBL" id="DMAI01000142">
    <property type="protein sequence ID" value="HAE47583.1"/>
    <property type="molecule type" value="Genomic_DNA"/>
</dbReference>
<organism evidence="1 2">
    <name type="scientific">Tistrella mobilis</name>
    <dbReference type="NCBI Taxonomy" id="171437"/>
    <lineage>
        <taxon>Bacteria</taxon>
        <taxon>Pseudomonadati</taxon>
        <taxon>Pseudomonadota</taxon>
        <taxon>Alphaproteobacteria</taxon>
        <taxon>Geminicoccales</taxon>
        <taxon>Geminicoccaceae</taxon>
        <taxon>Tistrella</taxon>
    </lineage>
</organism>
<sequence>LSTHARGYRNPAYVASALCPRVPVPSRSDKVIKYDKSDFRAISARRSPGGPTLRLQLGYASDTVALDQDSVEIVVPREHLQEAQRQQPSLARALTNTGRVMKRLDLGLEIQVATMARSTATYGTNNRVALTGSDRWTSPDSDPLDDILAGQAAISRSIGVEGNVLIVGPTSLKALQKHPGIQSRFTYSTPGLLTATMLSSYFGVPVVLGGAVYLPEGALDTDPAVPVWGDDAILAYVPDVPEDQQDMGEPAYGYTYELEGYPAVETPYYHDNRKSWMYPMTVERRPYIVGAEGGFLIQNAGAPAA</sequence>
<evidence type="ECO:0000313" key="2">
    <source>
        <dbReference type="Proteomes" id="UP000257706"/>
    </source>
</evidence>